<feature type="compositionally biased region" description="Polar residues" evidence="1">
    <location>
        <begin position="292"/>
        <end position="309"/>
    </location>
</feature>
<dbReference type="AlphaFoldDB" id="A0AA39P3V5"/>
<name>A0AA39P3V5_9AGAR</name>
<accession>A0AA39P3V5</accession>
<comment type="caution">
    <text evidence="2">The sequence shown here is derived from an EMBL/GenBank/DDBJ whole genome shotgun (WGS) entry which is preliminary data.</text>
</comment>
<feature type="compositionally biased region" description="Basic and acidic residues" evidence="1">
    <location>
        <begin position="259"/>
        <end position="281"/>
    </location>
</feature>
<feature type="region of interest" description="Disordered" evidence="1">
    <location>
        <begin position="257"/>
        <end position="351"/>
    </location>
</feature>
<evidence type="ECO:0000256" key="1">
    <source>
        <dbReference type="SAM" id="MobiDB-lite"/>
    </source>
</evidence>
<organism evidence="2 3">
    <name type="scientific">Armillaria novae-zelandiae</name>
    <dbReference type="NCBI Taxonomy" id="153914"/>
    <lineage>
        <taxon>Eukaryota</taxon>
        <taxon>Fungi</taxon>
        <taxon>Dikarya</taxon>
        <taxon>Basidiomycota</taxon>
        <taxon>Agaricomycotina</taxon>
        <taxon>Agaricomycetes</taxon>
        <taxon>Agaricomycetidae</taxon>
        <taxon>Agaricales</taxon>
        <taxon>Marasmiineae</taxon>
        <taxon>Physalacriaceae</taxon>
        <taxon>Armillaria</taxon>
    </lineage>
</organism>
<dbReference type="EMBL" id="JAUEPR010000018">
    <property type="protein sequence ID" value="KAK0477078.1"/>
    <property type="molecule type" value="Genomic_DNA"/>
</dbReference>
<evidence type="ECO:0000313" key="3">
    <source>
        <dbReference type="Proteomes" id="UP001175227"/>
    </source>
</evidence>
<feature type="compositionally biased region" description="Basic and acidic residues" evidence="1">
    <location>
        <begin position="332"/>
        <end position="351"/>
    </location>
</feature>
<protein>
    <submittedName>
        <fullName evidence="2">Uncharacterized protein</fullName>
    </submittedName>
</protein>
<gene>
    <name evidence="2" type="ORF">IW261DRAFT_1594702</name>
</gene>
<sequence length="351" mass="39034">MIAKITTRNDALGALARTITGKSARRFITSWKKLKVELWPEVVAVMSPVEKIPESPGVYMTFNTSTTTQKKGQHNSVRLVARGPRGPHICAVKWQTGVHWKDNIIRIKLLVWCRPNRAPLVVVAVGNVSTSKYSKGWTMLKHVMGDIDDGFGRYLAILSFPLSTTLAPTFILIQYTSFIALVVPLHVCTDQGRALTSTGAMYGREQSRDAAVVTGAGGRRSLLSVWNAVTGSLRTQAPGNNGDFVATPQRWQKSFSLSRLEKNSEPQFKEGRTEEGRKDDSESPVATHQRRQGSFLQSSVQGDNESSVATPKRRQEPFSLPQVTGQGHWRSVVHEREEKDRQVKKDGSRRV</sequence>
<proteinExistence type="predicted"/>
<evidence type="ECO:0000313" key="2">
    <source>
        <dbReference type="EMBL" id="KAK0477078.1"/>
    </source>
</evidence>
<dbReference type="Proteomes" id="UP001175227">
    <property type="component" value="Unassembled WGS sequence"/>
</dbReference>
<keyword evidence="3" id="KW-1185">Reference proteome</keyword>
<reference evidence="2" key="1">
    <citation type="submission" date="2023-06" db="EMBL/GenBank/DDBJ databases">
        <authorList>
            <consortium name="Lawrence Berkeley National Laboratory"/>
            <person name="Ahrendt S."/>
            <person name="Sahu N."/>
            <person name="Indic B."/>
            <person name="Wong-Bajracharya J."/>
            <person name="Merenyi Z."/>
            <person name="Ke H.-M."/>
            <person name="Monk M."/>
            <person name="Kocsube S."/>
            <person name="Drula E."/>
            <person name="Lipzen A."/>
            <person name="Balint B."/>
            <person name="Henrissat B."/>
            <person name="Andreopoulos B."/>
            <person name="Martin F.M."/>
            <person name="Harder C.B."/>
            <person name="Rigling D."/>
            <person name="Ford K.L."/>
            <person name="Foster G.D."/>
            <person name="Pangilinan J."/>
            <person name="Papanicolaou A."/>
            <person name="Barry K."/>
            <person name="LaButti K."/>
            <person name="Viragh M."/>
            <person name="Koriabine M."/>
            <person name="Yan M."/>
            <person name="Riley R."/>
            <person name="Champramary S."/>
            <person name="Plett K.L."/>
            <person name="Tsai I.J."/>
            <person name="Slot J."/>
            <person name="Sipos G."/>
            <person name="Plett J."/>
            <person name="Nagy L.G."/>
            <person name="Grigoriev I.V."/>
        </authorList>
    </citation>
    <scope>NUCLEOTIDE SEQUENCE</scope>
    <source>
        <strain evidence="2">ICMP 16352</strain>
    </source>
</reference>